<evidence type="ECO:0000313" key="2">
    <source>
        <dbReference type="EMBL" id="KAI6290859.1"/>
    </source>
</evidence>
<dbReference type="EMBL" id="JABSND010000417">
    <property type="protein sequence ID" value="KAI6290859.1"/>
    <property type="molecule type" value="Genomic_DNA"/>
</dbReference>
<feature type="non-terminal residue" evidence="2">
    <location>
        <position position="66"/>
    </location>
</feature>
<evidence type="ECO:0000313" key="3">
    <source>
        <dbReference type="Proteomes" id="UP001059893"/>
    </source>
</evidence>
<evidence type="ECO:0000256" key="1">
    <source>
        <dbReference type="SAM" id="MobiDB-lite"/>
    </source>
</evidence>
<feature type="region of interest" description="Disordered" evidence="1">
    <location>
        <begin position="1"/>
        <end position="40"/>
    </location>
</feature>
<feature type="compositionally biased region" description="Pro residues" evidence="1">
    <location>
        <begin position="23"/>
        <end position="36"/>
    </location>
</feature>
<name>A0ABQ8N3X4_PYRGI</name>
<organism evidence="2 3">
    <name type="scientific">Pyricularia grisea</name>
    <name type="common">Crabgrass-specific blast fungus</name>
    <name type="synonym">Magnaporthe grisea</name>
    <dbReference type="NCBI Taxonomy" id="148305"/>
    <lineage>
        <taxon>Eukaryota</taxon>
        <taxon>Fungi</taxon>
        <taxon>Dikarya</taxon>
        <taxon>Ascomycota</taxon>
        <taxon>Pezizomycotina</taxon>
        <taxon>Sordariomycetes</taxon>
        <taxon>Sordariomycetidae</taxon>
        <taxon>Magnaporthales</taxon>
        <taxon>Pyriculariaceae</taxon>
        <taxon>Pyricularia</taxon>
    </lineage>
</organism>
<reference evidence="2" key="1">
    <citation type="submission" date="2021-01" db="EMBL/GenBank/DDBJ databases">
        <title>Deciphering the adaptive evolutionary patterns associated with biogeogrpahic diversity in the finger millet blast pathogen Magnaporthe oryzae in Eastern Africa.</title>
        <authorList>
            <person name="Onyema G."/>
            <person name="Shittu T.A."/>
            <person name="Dodsworth S."/>
            <person name="Devilliers S."/>
            <person name="Muthumeenakshi S."/>
            <person name="Sreenivasaprasad S."/>
        </authorList>
    </citation>
    <scope>NUCLEOTIDE SEQUENCE</scope>
    <source>
        <strain evidence="2">D15/s37</strain>
    </source>
</reference>
<accession>A0ABQ8N3X4</accession>
<sequence>MVNKRPNGDSDVIMDDVRHEPSSPFPPPPPPPPMPATAPVVRPAKTGLIRVPKPDHKPDITPDDGP</sequence>
<dbReference type="Proteomes" id="UP001059893">
    <property type="component" value="Unassembled WGS sequence"/>
</dbReference>
<proteinExistence type="predicted"/>
<gene>
    <name evidence="2" type="ORF">MCOR33_011004</name>
</gene>
<feature type="region of interest" description="Disordered" evidence="1">
    <location>
        <begin position="47"/>
        <end position="66"/>
    </location>
</feature>
<comment type="caution">
    <text evidence="2">The sequence shown here is derived from an EMBL/GenBank/DDBJ whole genome shotgun (WGS) entry which is preliminary data.</text>
</comment>
<protein>
    <submittedName>
        <fullName evidence="2">Uncharacterized protein</fullName>
    </submittedName>
</protein>
<keyword evidence="3" id="KW-1185">Reference proteome</keyword>